<dbReference type="EMBL" id="BSXT01004687">
    <property type="protein sequence ID" value="GMF58593.1"/>
    <property type="molecule type" value="Genomic_DNA"/>
</dbReference>
<dbReference type="OrthoDB" id="126557at2759"/>
<accession>A0A9W6YBP1</accession>
<organism evidence="2 3">
    <name type="scientific">Phytophthora fragariaefolia</name>
    <dbReference type="NCBI Taxonomy" id="1490495"/>
    <lineage>
        <taxon>Eukaryota</taxon>
        <taxon>Sar</taxon>
        <taxon>Stramenopiles</taxon>
        <taxon>Oomycota</taxon>
        <taxon>Peronosporomycetes</taxon>
        <taxon>Peronosporales</taxon>
        <taxon>Peronosporaceae</taxon>
        <taxon>Phytophthora</taxon>
    </lineage>
</organism>
<comment type="caution">
    <text evidence="2">The sequence shown here is derived from an EMBL/GenBank/DDBJ whole genome shotgun (WGS) entry which is preliminary data.</text>
</comment>
<evidence type="ECO:0000256" key="1">
    <source>
        <dbReference type="SAM" id="MobiDB-lite"/>
    </source>
</evidence>
<proteinExistence type="predicted"/>
<feature type="region of interest" description="Disordered" evidence="1">
    <location>
        <begin position="328"/>
        <end position="436"/>
    </location>
</feature>
<keyword evidence="3" id="KW-1185">Reference proteome</keyword>
<dbReference type="Pfam" id="PF14223">
    <property type="entry name" value="Retrotran_gag_2"/>
    <property type="match status" value="1"/>
</dbReference>
<dbReference type="Proteomes" id="UP001165121">
    <property type="component" value="Unassembled WGS sequence"/>
</dbReference>
<feature type="compositionally biased region" description="Low complexity" evidence="1">
    <location>
        <begin position="1"/>
        <end position="19"/>
    </location>
</feature>
<feature type="compositionally biased region" description="Polar residues" evidence="1">
    <location>
        <begin position="427"/>
        <end position="436"/>
    </location>
</feature>
<evidence type="ECO:0000313" key="3">
    <source>
        <dbReference type="Proteomes" id="UP001165121"/>
    </source>
</evidence>
<feature type="region of interest" description="Disordered" evidence="1">
    <location>
        <begin position="1"/>
        <end position="23"/>
    </location>
</feature>
<dbReference type="AlphaFoldDB" id="A0A9W6YBP1"/>
<sequence>MSGSSVASTATSSSTTTTSSGGGLSSGVILTSAGVASSGPGVSGVSGSSTSVISTTTAATTVSGVASGGFTFFNVAGSGAVLTSGIGTVPSVASVATAPATIAASANGTQVWPTIPAVFPPVAPSAGALSATQLMMPQYSDGGFGIKLDNKPPVMQGSFDLYAVQLKTFLTRLNVWCIVENAIAVRATVSDEQFAVMDNIARGAILHGVPTADAELICHEASAQEMWTSFVNKQTKREYASYIFARQRLYANKYVPERNINDWLREMDELLHYKKIISDEEFAENQLSNVAQNHREVVRQFSKHYDPGFQRNTPSSAQVMIVLRAESELDERSDEPPGGRDISSAQSAKGSRANRGGSAGNQGGKKNNGEDPRECWNCHKTGHNQTNGPSPRRKDDETDSALPERKRFQNKKTNGKSDGNARHVVSHQDSNCSGLT</sequence>
<evidence type="ECO:0000313" key="2">
    <source>
        <dbReference type="EMBL" id="GMF58593.1"/>
    </source>
</evidence>
<feature type="compositionally biased region" description="Basic and acidic residues" evidence="1">
    <location>
        <begin position="367"/>
        <end position="377"/>
    </location>
</feature>
<reference evidence="2" key="1">
    <citation type="submission" date="2023-04" db="EMBL/GenBank/DDBJ databases">
        <title>Phytophthora fragariaefolia NBRC 109709.</title>
        <authorList>
            <person name="Ichikawa N."/>
            <person name="Sato H."/>
            <person name="Tonouchi N."/>
        </authorList>
    </citation>
    <scope>NUCLEOTIDE SEQUENCE</scope>
    <source>
        <strain evidence="2">NBRC 109709</strain>
    </source>
</reference>
<feature type="compositionally biased region" description="Basic and acidic residues" evidence="1">
    <location>
        <begin position="392"/>
        <end position="407"/>
    </location>
</feature>
<protein>
    <submittedName>
        <fullName evidence="2">Unnamed protein product</fullName>
    </submittedName>
</protein>
<gene>
    <name evidence="2" type="ORF">Pfra01_002521100</name>
</gene>
<name>A0A9W6YBP1_9STRA</name>